<gene>
    <name evidence="1" type="ORF">WA1_48480</name>
</gene>
<dbReference type="Proteomes" id="UP000076925">
    <property type="component" value="Unassembled WGS sequence"/>
</dbReference>
<evidence type="ECO:0000313" key="2">
    <source>
        <dbReference type="Proteomes" id="UP000076925"/>
    </source>
</evidence>
<evidence type="ECO:0000313" key="1">
    <source>
        <dbReference type="EMBL" id="KYC35863.1"/>
    </source>
</evidence>
<proteinExistence type="predicted"/>
<protein>
    <submittedName>
        <fullName evidence="1">Uncharacterized protein</fullName>
    </submittedName>
</protein>
<keyword evidence="2" id="KW-1185">Reference proteome</keyword>
<organism evidence="1 2">
    <name type="scientific">Scytonema hofmannii PCC 7110</name>
    <dbReference type="NCBI Taxonomy" id="128403"/>
    <lineage>
        <taxon>Bacteria</taxon>
        <taxon>Bacillati</taxon>
        <taxon>Cyanobacteriota</taxon>
        <taxon>Cyanophyceae</taxon>
        <taxon>Nostocales</taxon>
        <taxon>Scytonemataceae</taxon>
        <taxon>Scytonema</taxon>
    </lineage>
</organism>
<name>A0A139WTX6_9CYAN</name>
<dbReference type="AlphaFoldDB" id="A0A139WTX6"/>
<reference evidence="1 2" key="1">
    <citation type="journal article" date="2013" name="Genome Biol. Evol.">
        <title>Genomes of Stigonematalean cyanobacteria (subsection V) and the evolution of oxygenic photosynthesis from prokaryotes to plastids.</title>
        <authorList>
            <person name="Dagan T."/>
            <person name="Roettger M."/>
            <person name="Stucken K."/>
            <person name="Landan G."/>
            <person name="Koch R."/>
            <person name="Major P."/>
            <person name="Gould S.B."/>
            <person name="Goremykin V.V."/>
            <person name="Rippka R."/>
            <person name="Tandeau de Marsac N."/>
            <person name="Gugger M."/>
            <person name="Lockhart P.J."/>
            <person name="Allen J.F."/>
            <person name="Brune I."/>
            <person name="Maus I."/>
            <person name="Puhler A."/>
            <person name="Martin W.F."/>
        </authorList>
    </citation>
    <scope>NUCLEOTIDE SEQUENCE [LARGE SCALE GENOMIC DNA]</scope>
    <source>
        <strain evidence="1 2">PCC 7110</strain>
    </source>
</reference>
<sequence>MFSLIWRLIIRYLNLRNDLVLDQRSSKDFQNLVVHAQFYQSAGFKITVNVDEQPETFMDMFRNRTPIKPKLFQEMLFQPNGFKLANLGVSIALEVVSPTGEVYAAFTRRGVSGETLALISGYWDAHRDKKPSLCAVRELLEEFLVCDESESEKKFLIPQGFDFPYKANWEYSERWTLSANVEALNWVQSAKGMVIGDNSCRIYFDSTTSSGQLVFGYRAILRDWKDLSLLHAEDEPKGKILITYLHDPIVLFRLDKSKRHLVGEPLTLLNGKLLRVELPKNSYFHQSMVGVDSYAIVHTHRINLHEVVKS</sequence>
<accession>A0A139WTX6</accession>
<dbReference type="EMBL" id="ANNX02000048">
    <property type="protein sequence ID" value="KYC35863.1"/>
    <property type="molecule type" value="Genomic_DNA"/>
</dbReference>
<comment type="caution">
    <text evidence="1">The sequence shown here is derived from an EMBL/GenBank/DDBJ whole genome shotgun (WGS) entry which is preliminary data.</text>
</comment>